<evidence type="ECO:0000313" key="3">
    <source>
        <dbReference type="Proteomes" id="UP000799536"/>
    </source>
</evidence>
<dbReference type="PANTHER" id="PTHR12039">
    <property type="entry name" value="NICOTINAMIDE MONONUCLEOTIDE ADENYLYLTRANSFERASE"/>
    <property type="match status" value="1"/>
</dbReference>
<dbReference type="PANTHER" id="PTHR12039:SF0">
    <property type="entry name" value="NICOTINAMIDE-NUCLEOTIDE ADENYLYLTRANSFERASE"/>
    <property type="match status" value="1"/>
</dbReference>
<dbReference type="GO" id="GO:0009435">
    <property type="term" value="P:NAD+ biosynthetic process"/>
    <property type="evidence" value="ECO:0007669"/>
    <property type="project" value="TreeGrafter"/>
</dbReference>
<accession>A0A9P4MVN2</accession>
<sequence length="857" mass="96212">MNTPRISALSAQLGPFTISPESKKAFVSALKDELPLASPSDSLREPLKDFGDSAFLAHRVLTEKACQILLDVVDQRHWVPANFHEKPIRVDLPEEFRGSSFLVGSYRTTAYDEDIACSLWERLRPALEPLHLMNNCNGWEEKGSSVWVPVGVNPLLRFIRFERGGATVPHYDSSFNNKDGKRKTLMSVIFTLTSKPKSSGGNVRFLLDTQRWRPLEEQDFTDHTQLGSPKDVLVEVPSGIGDCVVFDHKVLHDISIWNEDSSPRILLRTDLIYECRSPSDNKLILHPTKEKEGTELSGSPKSIEFTGYWDDSMPGDIQSGPNWWTGPVDKIQTRLSQVEDVSKELVVLVSTGAFCPIHKGHIHMMEVAKKEAEARGMAVLGGYFCPDHDCYVFSKLGSQALSSSERVYLCRKAVADSDWLMVDSWAALYASTSVHFTRILDHISRMLAHNIRTHRPVRVIYVFGGDNAIFFTSFVARGSCICVSRPGRCVRETVDEALKCNRNPRIIFAWDDMPNISSTGVRGGAMSALPAAVEQDWIHIQRDKVEYLTCKPEPVNFFIRNEGLWATIPWINNAGCDLEMTEGAYKTFCEGLHDAFAKAFGSSPNTAPPIQLIRLPLQLLQQLYKEKTGNQRVLSLDPCLPGTVNLHVSPCFKPLSEQYYGSVACPAAPSLGSQVDNIEPGNYVLFNIDSFSGKTEAYVTSLLSDRCNILKFQTLFDSKSPVKLQDQTTLHCKRLNLVNCRDFLAGSREGGLVLQLSDNSLCRAPYMLPYVRPSDHTSLPVTADIEFSRDVWNLNKIFYRSLNRTLFVKDMSPAFRQLCDSVRFPSDMSMEDLCSWHHEGLSGGRPRRGVESFWVSF</sequence>
<feature type="domain" description="Cytidyltransferase-like" evidence="1">
    <location>
        <begin position="351"/>
        <end position="522"/>
    </location>
</feature>
<dbReference type="GO" id="GO:0000309">
    <property type="term" value="F:nicotinamide-nucleotide adenylyltransferase activity"/>
    <property type="evidence" value="ECO:0007669"/>
    <property type="project" value="TreeGrafter"/>
</dbReference>
<evidence type="ECO:0000313" key="2">
    <source>
        <dbReference type="EMBL" id="KAF2204292.1"/>
    </source>
</evidence>
<evidence type="ECO:0000259" key="1">
    <source>
        <dbReference type="Pfam" id="PF01467"/>
    </source>
</evidence>
<dbReference type="Gene3D" id="3.40.50.620">
    <property type="entry name" value="HUPs"/>
    <property type="match status" value="1"/>
</dbReference>
<proteinExistence type="predicted"/>
<dbReference type="OrthoDB" id="422187at2759"/>
<dbReference type="EMBL" id="ML993880">
    <property type="protein sequence ID" value="KAF2204292.1"/>
    <property type="molecule type" value="Genomic_DNA"/>
</dbReference>
<dbReference type="InterPro" id="IPR004821">
    <property type="entry name" value="Cyt_trans-like"/>
</dbReference>
<dbReference type="Gene3D" id="2.60.120.620">
    <property type="entry name" value="q2cbj1_9rhob like domain"/>
    <property type="match status" value="1"/>
</dbReference>
<reference evidence="2" key="1">
    <citation type="journal article" date="2020" name="Stud. Mycol.">
        <title>101 Dothideomycetes genomes: a test case for predicting lifestyles and emergence of pathogens.</title>
        <authorList>
            <person name="Haridas S."/>
            <person name="Albert R."/>
            <person name="Binder M."/>
            <person name="Bloem J."/>
            <person name="Labutti K."/>
            <person name="Salamov A."/>
            <person name="Andreopoulos B."/>
            <person name="Baker S."/>
            <person name="Barry K."/>
            <person name="Bills G."/>
            <person name="Bluhm B."/>
            <person name="Cannon C."/>
            <person name="Castanera R."/>
            <person name="Culley D."/>
            <person name="Daum C."/>
            <person name="Ezra D."/>
            <person name="Gonzalez J."/>
            <person name="Henrissat B."/>
            <person name="Kuo A."/>
            <person name="Liang C."/>
            <person name="Lipzen A."/>
            <person name="Lutzoni F."/>
            <person name="Magnuson J."/>
            <person name="Mondo S."/>
            <person name="Nolan M."/>
            <person name="Ohm R."/>
            <person name="Pangilinan J."/>
            <person name="Park H.-J."/>
            <person name="Ramirez L."/>
            <person name="Alfaro M."/>
            <person name="Sun H."/>
            <person name="Tritt A."/>
            <person name="Yoshinaga Y."/>
            <person name="Zwiers L.-H."/>
            <person name="Turgeon B."/>
            <person name="Goodwin S."/>
            <person name="Spatafora J."/>
            <person name="Crous P."/>
            <person name="Grigoriev I."/>
        </authorList>
    </citation>
    <scope>NUCLEOTIDE SEQUENCE</scope>
    <source>
        <strain evidence="2">ATCC 74209</strain>
    </source>
</reference>
<dbReference type="Pfam" id="PF01467">
    <property type="entry name" value="CTP_transf_like"/>
    <property type="match status" value="1"/>
</dbReference>
<dbReference type="InterPro" id="IPR051182">
    <property type="entry name" value="Euk_NMN_adenylyltrnsfrase"/>
</dbReference>
<name>A0A9P4MVN2_9PLEO</name>
<gene>
    <name evidence="2" type="ORF">GQ43DRAFT_438112</name>
</gene>
<protein>
    <recommendedName>
        <fullName evidence="1">Cytidyltransferase-like domain-containing protein</fullName>
    </recommendedName>
</protein>
<organism evidence="2 3">
    <name type="scientific">Delitschia confertaspora ATCC 74209</name>
    <dbReference type="NCBI Taxonomy" id="1513339"/>
    <lineage>
        <taxon>Eukaryota</taxon>
        <taxon>Fungi</taxon>
        <taxon>Dikarya</taxon>
        <taxon>Ascomycota</taxon>
        <taxon>Pezizomycotina</taxon>
        <taxon>Dothideomycetes</taxon>
        <taxon>Pleosporomycetidae</taxon>
        <taxon>Pleosporales</taxon>
        <taxon>Delitschiaceae</taxon>
        <taxon>Delitschia</taxon>
    </lineage>
</organism>
<dbReference type="GO" id="GO:0004515">
    <property type="term" value="F:nicotinate-nucleotide adenylyltransferase activity"/>
    <property type="evidence" value="ECO:0007669"/>
    <property type="project" value="TreeGrafter"/>
</dbReference>
<dbReference type="Proteomes" id="UP000799536">
    <property type="component" value="Unassembled WGS sequence"/>
</dbReference>
<dbReference type="InterPro" id="IPR014729">
    <property type="entry name" value="Rossmann-like_a/b/a_fold"/>
</dbReference>
<dbReference type="AlphaFoldDB" id="A0A9P4MVN2"/>
<keyword evidence="3" id="KW-1185">Reference proteome</keyword>
<dbReference type="SUPFAM" id="SSF52374">
    <property type="entry name" value="Nucleotidylyl transferase"/>
    <property type="match status" value="1"/>
</dbReference>
<comment type="caution">
    <text evidence="2">The sequence shown here is derived from an EMBL/GenBank/DDBJ whole genome shotgun (WGS) entry which is preliminary data.</text>
</comment>